<keyword evidence="6" id="KW-0902">Two-component regulatory system</keyword>
<proteinExistence type="predicted"/>
<feature type="transmembrane region" description="Helical" evidence="8">
    <location>
        <begin position="348"/>
        <end position="367"/>
    </location>
</feature>
<comment type="caution">
    <text evidence="11">The sequence shown here is derived from an EMBL/GenBank/DDBJ whole genome shotgun (WGS) entry which is preliminary data.</text>
</comment>
<gene>
    <name evidence="11" type="ORF">FY528_01055</name>
</gene>
<feature type="coiled-coil region" evidence="7">
    <location>
        <begin position="304"/>
        <end position="342"/>
    </location>
</feature>
<dbReference type="PROSITE" id="PS50109">
    <property type="entry name" value="HIS_KIN"/>
    <property type="match status" value="1"/>
</dbReference>
<comment type="catalytic activity">
    <reaction evidence="1">
        <text>ATP + protein L-histidine = ADP + protein N-phospho-L-histidine.</text>
        <dbReference type="EC" id="2.7.13.3"/>
    </reaction>
</comment>
<name>A0A5D6VFS0_9BACT</name>
<evidence type="ECO:0000259" key="10">
    <source>
        <dbReference type="PROSITE" id="PS50109"/>
    </source>
</evidence>
<dbReference type="EC" id="2.7.13.3" evidence="2"/>
<evidence type="ECO:0000256" key="8">
    <source>
        <dbReference type="SAM" id="Phobius"/>
    </source>
</evidence>
<keyword evidence="8" id="KW-1133">Transmembrane helix</keyword>
<protein>
    <recommendedName>
        <fullName evidence="2">histidine kinase</fullName>
        <ecNumber evidence="2">2.7.13.3</ecNumber>
    </recommendedName>
</protein>
<dbReference type="SMART" id="SM00388">
    <property type="entry name" value="HisKA"/>
    <property type="match status" value="1"/>
</dbReference>
<evidence type="ECO:0000256" key="2">
    <source>
        <dbReference type="ARBA" id="ARBA00012438"/>
    </source>
</evidence>
<feature type="domain" description="Histidine kinase" evidence="10">
    <location>
        <begin position="392"/>
        <end position="611"/>
    </location>
</feature>
<keyword evidence="8" id="KW-0812">Transmembrane</keyword>
<dbReference type="InterPro" id="IPR011990">
    <property type="entry name" value="TPR-like_helical_dom_sf"/>
</dbReference>
<keyword evidence="4" id="KW-0808">Transferase</keyword>
<dbReference type="GO" id="GO:0000155">
    <property type="term" value="F:phosphorelay sensor kinase activity"/>
    <property type="evidence" value="ECO:0007669"/>
    <property type="project" value="InterPro"/>
</dbReference>
<organism evidence="11 12">
    <name type="scientific">Hymenobacter lutimineralis</name>
    <dbReference type="NCBI Taxonomy" id="2606448"/>
    <lineage>
        <taxon>Bacteria</taxon>
        <taxon>Pseudomonadati</taxon>
        <taxon>Bacteroidota</taxon>
        <taxon>Cytophagia</taxon>
        <taxon>Cytophagales</taxon>
        <taxon>Hymenobacteraceae</taxon>
        <taxon>Hymenobacter</taxon>
    </lineage>
</organism>
<keyword evidence="5 11" id="KW-0418">Kinase</keyword>
<evidence type="ECO:0000256" key="1">
    <source>
        <dbReference type="ARBA" id="ARBA00000085"/>
    </source>
</evidence>
<dbReference type="Proteomes" id="UP000322791">
    <property type="component" value="Unassembled WGS sequence"/>
</dbReference>
<dbReference type="SMART" id="SM00387">
    <property type="entry name" value="HATPase_c"/>
    <property type="match status" value="1"/>
</dbReference>
<keyword evidence="3" id="KW-0597">Phosphoprotein</keyword>
<dbReference type="Gene3D" id="3.30.565.10">
    <property type="entry name" value="Histidine kinase-like ATPase, C-terminal domain"/>
    <property type="match status" value="1"/>
</dbReference>
<feature type="chain" id="PRO_5022959162" description="histidine kinase" evidence="9">
    <location>
        <begin position="24"/>
        <end position="620"/>
    </location>
</feature>
<dbReference type="AlphaFoldDB" id="A0A5D6VFS0"/>
<dbReference type="PRINTS" id="PR00344">
    <property type="entry name" value="BCTRLSENSOR"/>
</dbReference>
<dbReference type="CDD" id="cd00082">
    <property type="entry name" value="HisKA"/>
    <property type="match status" value="1"/>
</dbReference>
<keyword evidence="9" id="KW-0732">Signal</keyword>
<evidence type="ECO:0000313" key="11">
    <source>
        <dbReference type="EMBL" id="TYZ14346.1"/>
    </source>
</evidence>
<evidence type="ECO:0000256" key="6">
    <source>
        <dbReference type="ARBA" id="ARBA00023012"/>
    </source>
</evidence>
<dbReference type="InterPro" id="IPR036890">
    <property type="entry name" value="HATPase_C_sf"/>
</dbReference>
<dbReference type="InterPro" id="IPR050736">
    <property type="entry name" value="Sensor_HK_Regulatory"/>
</dbReference>
<accession>A0A5D6VFS0</accession>
<evidence type="ECO:0000313" key="12">
    <source>
        <dbReference type="Proteomes" id="UP000322791"/>
    </source>
</evidence>
<dbReference type="SUPFAM" id="SSF55874">
    <property type="entry name" value="ATPase domain of HSP90 chaperone/DNA topoisomerase II/histidine kinase"/>
    <property type="match status" value="1"/>
</dbReference>
<evidence type="ECO:0000256" key="5">
    <source>
        <dbReference type="ARBA" id="ARBA00022777"/>
    </source>
</evidence>
<dbReference type="PANTHER" id="PTHR43711">
    <property type="entry name" value="TWO-COMPONENT HISTIDINE KINASE"/>
    <property type="match status" value="1"/>
</dbReference>
<dbReference type="InterPro" id="IPR004358">
    <property type="entry name" value="Sig_transdc_His_kin-like_C"/>
</dbReference>
<dbReference type="InterPro" id="IPR003661">
    <property type="entry name" value="HisK_dim/P_dom"/>
</dbReference>
<dbReference type="SUPFAM" id="SSF47384">
    <property type="entry name" value="Homodimeric domain of signal transducing histidine kinase"/>
    <property type="match status" value="1"/>
</dbReference>
<evidence type="ECO:0000256" key="9">
    <source>
        <dbReference type="SAM" id="SignalP"/>
    </source>
</evidence>
<dbReference type="InterPro" id="IPR036097">
    <property type="entry name" value="HisK_dim/P_sf"/>
</dbReference>
<dbReference type="InterPro" id="IPR003594">
    <property type="entry name" value="HATPase_dom"/>
</dbReference>
<reference evidence="11 12" key="1">
    <citation type="submission" date="2019-08" db="EMBL/GenBank/DDBJ databases">
        <authorList>
            <person name="Seo M.-J."/>
        </authorList>
    </citation>
    <scope>NUCLEOTIDE SEQUENCE [LARGE SCALE GENOMIC DNA]</scope>
    <source>
        <strain evidence="11 12">KIGAM108</strain>
    </source>
</reference>
<dbReference type="PANTHER" id="PTHR43711:SF1">
    <property type="entry name" value="HISTIDINE KINASE 1"/>
    <property type="match status" value="1"/>
</dbReference>
<dbReference type="InterPro" id="IPR005467">
    <property type="entry name" value="His_kinase_dom"/>
</dbReference>
<evidence type="ECO:0000256" key="4">
    <source>
        <dbReference type="ARBA" id="ARBA00022679"/>
    </source>
</evidence>
<evidence type="ECO:0000256" key="3">
    <source>
        <dbReference type="ARBA" id="ARBA00022553"/>
    </source>
</evidence>
<sequence>MRQTLLFLCFSGIFLLPLFRAGASPPDSARVRQLRQLAQEQAHTNPDLSRATLAKALARARQTGDAAGERGVLNDLVDLNGRLNEQAAALRYLNAVQRLATRAQDTLELGRAYLYTAMLATEDVSRQVQFAELASQQFALLPRQPYWLLRAQSELATAYLAQKRLAAAKRVFRQAQQISQQLGEPGPEFRLLINWAKDLQAWEPDSARLLLDRARYLADAQLRTPYPRAYVRNVQAEQALKERRWPELVRLSAEAARLGRAARLPAVVALAQSNWAAGQRHLGQGAAAYDTLRKSFDAYEKLTAEDQRQEVARLQVRFDVERQQARIKALEQQRRVAGLRAERQRTRLYGLLGGLLAFGLLSLLLLLSRRRLQRSETQLREANQTKDQLMRIVGHDLRGPVASLQLLTPLLYEVLEQPERQSAHALVRTLDVGAQHLGGLIDNLFQWTRAQGGQLVNQPDRLRVADAVASIAALYAPAAELKHIHLHTTAPPDLLAWADMGLLTTVLRNLVGNALKFTPSGGEVTLQVAPAENGRVGFSVYDTGPGLPPERLHNLLTTERLESTPGTNGEPGTGLGLPLSARFVALMGGELHAGTAAGGGARLWFSVPGLPPGPTNATKV</sequence>
<dbReference type="Gene3D" id="1.10.287.130">
    <property type="match status" value="1"/>
</dbReference>
<dbReference type="Pfam" id="PF02518">
    <property type="entry name" value="HATPase_c"/>
    <property type="match status" value="1"/>
</dbReference>
<keyword evidence="8" id="KW-0472">Membrane</keyword>
<evidence type="ECO:0000256" key="7">
    <source>
        <dbReference type="SAM" id="Coils"/>
    </source>
</evidence>
<dbReference type="RefSeq" id="WP_149069130.1">
    <property type="nucleotide sequence ID" value="NZ_VTHL01000001.1"/>
</dbReference>
<dbReference type="Gene3D" id="1.25.40.10">
    <property type="entry name" value="Tetratricopeptide repeat domain"/>
    <property type="match status" value="1"/>
</dbReference>
<dbReference type="EMBL" id="VTHL01000001">
    <property type="protein sequence ID" value="TYZ14346.1"/>
    <property type="molecule type" value="Genomic_DNA"/>
</dbReference>
<keyword evidence="7" id="KW-0175">Coiled coil</keyword>
<feature type="signal peptide" evidence="9">
    <location>
        <begin position="1"/>
        <end position="23"/>
    </location>
</feature>
<keyword evidence="12" id="KW-1185">Reference proteome</keyword>